<dbReference type="RefSeq" id="WP_312986187.1">
    <property type="nucleotide sequence ID" value="NZ_BAAAUI010000011.1"/>
</dbReference>
<feature type="domain" description="Peptidase S9 prolyl oligopeptidase catalytic" evidence="3">
    <location>
        <begin position="219"/>
        <end position="376"/>
    </location>
</feature>
<dbReference type="AlphaFoldDB" id="A0A7W7C439"/>
<feature type="transmembrane region" description="Helical" evidence="2">
    <location>
        <begin position="25"/>
        <end position="47"/>
    </location>
</feature>
<reference evidence="4 5" key="1">
    <citation type="submission" date="2020-08" db="EMBL/GenBank/DDBJ databases">
        <title>Sequencing the genomes of 1000 actinobacteria strains.</title>
        <authorList>
            <person name="Klenk H.-P."/>
        </authorList>
    </citation>
    <scope>NUCLEOTIDE SEQUENCE [LARGE SCALE GENOMIC DNA]</scope>
    <source>
        <strain evidence="4 5">DSM 44230</strain>
    </source>
</reference>
<evidence type="ECO:0000313" key="4">
    <source>
        <dbReference type="EMBL" id="MBB4674177.1"/>
    </source>
</evidence>
<evidence type="ECO:0000256" key="2">
    <source>
        <dbReference type="SAM" id="Phobius"/>
    </source>
</evidence>
<dbReference type="Proteomes" id="UP000533598">
    <property type="component" value="Unassembled WGS sequence"/>
</dbReference>
<dbReference type="SUPFAM" id="SSF53474">
    <property type="entry name" value="alpha/beta-Hydrolases"/>
    <property type="match status" value="1"/>
</dbReference>
<dbReference type="PANTHER" id="PTHR12277">
    <property type="entry name" value="ALPHA/BETA HYDROLASE DOMAIN-CONTAINING PROTEIN"/>
    <property type="match status" value="1"/>
</dbReference>
<dbReference type="Pfam" id="PF00326">
    <property type="entry name" value="Peptidase_S9"/>
    <property type="match status" value="1"/>
</dbReference>
<keyword evidence="5" id="KW-1185">Reference proteome</keyword>
<dbReference type="InterPro" id="IPR029058">
    <property type="entry name" value="AB_hydrolase_fold"/>
</dbReference>
<dbReference type="PANTHER" id="PTHR12277:SF79">
    <property type="entry name" value="XAA-PRO DIPEPTIDYL-PEPTIDASE-RELATED"/>
    <property type="match status" value="1"/>
</dbReference>
<dbReference type="GO" id="GO:0008236">
    <property type="term" value="F:serine-type peptidase activity"/>
    <property type="evidence" value="ECO:0007669"/>
    <property type="project" value="InterPro"/>
</dbReference>
<feature type="compositionally biased region" description="Low complexity" evidence="1">
    <location>
        <begin position="1"/>
        <end position="10"/>
    </location>
</feature>
<gene>
    <name evidence="4" type="ORF">HNR67_000295</name>
</gene>
<keyword evidence="2" id="KW-1133">Transmembrane helix</keyword>
<protein>
    <submittedName>
        <fullName evidence="4">Pimeloyl-ACP methyl ester carboxylesterase</fullName>
    </submittedName>
</protein>
<dbReference type="Gene3D" id="3.40.50.1820">
    <property type="entry name" value="alpha/beta hydrolase"/>
    <property type="match status" value="1"/>
</dbReference>
<feature type="region of interest" description="Disordered" evidence="1">
    <location>
        <begin position="1"/>
        <end position="20"/>
    </location>
</feature>
<keyword evidence="2" id="KW-0812">Transmembrane</keyword>
<organism evidence="4 5">
    <name type="scientific">Crossiella cryophila</name>
    <dbReference type="NCBI Taxonomy" id="43355"/>
    <lineage>
        <taxon>Bacteria</taxon>
        <taxon>Bacillati</taxon>
        <taxon>Actinomycetota</taxon>
        <taxon>Actinomycetes</taxon>
        <taxon>Pseudonocardiales</taxon>
        <taxon>Pseudonocardiaceae</taxon>
        <taxon>Crossiella</taxon>
    </lineage>
</organism>
<dbReference type="GO" id="GO:0006508">
    <property type="term" value="P:proteolysis"/>
    <property type="evidence" value="ECO:0007669"/>
    <property type="project" value="InterPro"/>
</dbReference>
<dbReference type="EMBL" id="JACHMH010000001">
    <property type="protein sequence ID" value="MBB4674177.1"/>
    <property type="molecule type" value="Genomic_DNA"/>
</dbReference>
<accession>A0A7W7C439</accession>
<keyword evidence="2" id="KW-0472">Membrane</keyword>
<name>A0A7W7C439_9PSEU</name>
<sequence>MENTSVRIDPPAAPARPRRRTGRRIVAAVVAVLVVLTLGAGGIGWYYSGELLVPYTGEPQFRDLVVATSTSTVTLEDTENARQPGTFTLVWPGGATRVGDVVRRSGEQVERKLIGTGTVTAGTKVRFDNDVFDGDPKQAHGLDFTEVPIASELGPMPAWLVRPDSAGDTGVWAVQVHGRGASRDETLRVIPTIRKLGLTNLSITYRNDKGAPISPDGLYHLGDTEWRDAEAAVRFAVQSGARRVVLFGYSMGGAIIGQFLARSELAGQVAAVVLDAPVLSWQKTLDWQAGERGLPKFLTPIATTVSSWRSGIDFDRMELIEHPPARKPPTLLIHGSADGTVPVQASRDLAEQSRRLAWPVEYVEIPGADHVAAWNLYPAAYEQLISNYLTRMLLLSPS</sequence>
<proteinExistence type="predicted"/>
<comment type="caution">
    <text evidence="4">The sequence shown here is derived from an EMBL/GenBank/DDBJ whole genome shotgun (WGS) entry which is preliminary data.</text>
</comment>
<dbReference type="InterPro" id="IPR001375">
    <property type="entry name" value="Peptidase_S9_cat"/>
</dbReference>
<evidence type="ECO:0000259" key="3">
    <source>
        <dbReference type="Pfam" id="PF00326"/>
    </source>
</evidence>
<evidence type="ECO:0000256" key="1">
    <source>
        <dbReference type="SAM" id="MobiDB-lite"/>
    </source>
</evidence>
<evidence type="ECO:0000313" key="5">
    <source>
        <dbReference type="Proteomes" id="UP000533598"/>
    </source>
</evidence>